<sequence length="738" mass="88178">MINQIHLNDIELILTFQNPDSFEQIKDKIIETNQFPKEAVSEIEINGIKYSSQFVLNPQSKFPIKENFQFKTNIGFFNRLSKTFYLNVDLCEPIKKILMDIRNSILTIDYSVNIVQSNNLIYLNSYQEIPQQLEFNFEANFYIEFKEIQHNFKINPFEMIKDIKLMISQLFKIEIEFSLSYNNVKLNEQDQYLDYHIPDYSKINIDLQNRIKIFLKYNNIVHQHSILSNQKLGEFKCRMRKIYNIPLNQEYQLLFQNNPLENNQECISNIFSADGSHIILKLIQKEIQLTLQDLNSQEKFNCQVQSIDLVSSLTKQSFFLNKQVIFYYNKQKLIMTQRFEQIQFNSDNFIINYRIIDEFLIYFSCNIDQTIYIKYFSEENTLYDAKCIFAQSLQKQTTAISIFSQDTQLKDDQLIIHFKQQELFIYETKLISFHTRKGQVLKQKVYKACMKVKEIKNDFQREISQKPCKYEFNQSPIDDEDKLLSDITDQTEIILYVDFQLNLKLINNELKTEQFNVQFHQTEIVSSIFSKFQKGNLQYYYNGQLIDINKSFKDNLIQNNSCIYYEKIYNFQFQFINNNQIIKIQVKSLNTKIKDAVQPILKENHPQNFQFSYNNRLINLEKTFSQEKIKEGVIQIELKKLIVNIYDKNKIYKYHVHPNLTIEKLNKEINNNKNKWLFKLDNDEILQDNIELSNLKNSNGEVELIYKGYIKQNTILHQYSDEVSIDFIVTQNIKTLEI</sequence>
<dbReference type="AlphaFoldDB" id="A0A8S1Q3D2"/>
<organism evidence="1 2">
    <name type="scientific">Paramecium primaurelia</name>
    <dbReference type="NCBI Taxonomy" id="5886"/>
    <lineage>
        <taxon>Eukaryota</taxon>
        <taxon>Sar</taxon>
        <taxon>Alveolata</taxon>
        <taxon>Ciliophora</taxon>
        <taxon>Intramacronucleata</taxon>
        <taxon>Oligohymenophorea</taxon>
        <taxon>Peniculida</taxon>
        <taxon>Parameciidae</taxon>
        <taxon>Paramecium</taxon>
    </lineage>
</organism>
<dbReference type="EMBL" id="CAJJDM010000146">
    <property type="protein sequence ID" value="CAD8109968.1"/>
    <property type="molecule type" value="Genomic_DNA"/>
</dbReference>
<keyword evidence="2" id="KW-1185">Reference proteome</keyword>
<accession>A0A8S1Q3D2</accession>
<proteinExistence type="predicted"/>
<evidence type="ECO:0000313" key="1">
    <source>
        <dbReference type="EMBL" id="CAD8109968.1"/>
    </source>
</evidence>
<evidence type="ECO:0000313" key="2">
    <source>
        <dbReference type="Proteomes" id="UP000688137"/>
    </source>
</evidence>
<gene>
    <name evidence="1" type="ORF">PPRIM_AZ9-3.1.T1420080</name>
</gene>
<dbReference type="Proteomes" id="UP000688137">
    <property type="component" value="Unassembled WGS sequence"/>
</dbReference>
<comment type="caution">
    <text evidence="1">The sequence shown here is derived from an EMBL/GenBank/DDBJ whole genome shotgun (WGS) entry which is preliminary data.</text>
</comment>
<reference evidence="1" key="1">
    <citation type="submission" date="2021-01" db="EMBL/GenBank/DDBJ databases">
        <authorList>
            <consortium name="Genoscope - CEA"/>
            <person name="William W."/>
        </authorList>
    </citation>
    <scope>NUCLEOTIDE SEQUENCE</scope>
</reference>
<protein>
    <submittedName>
        <fullName evidence="1">Uncharacterized protein</fullName>
    </submittedName>
</protein>
<name>A0A8S1Q3D2_PARPR</name>